<dbReference type="STRING" id="44252.DJ90_213"/>
<organism evidence="5 7">
    <name type="scientific">Paenibacillus macerans</name>
    <name type="common">Bacillus macerans</name>
    <dbReference type="NCBI Taxonomy" id="44252"/>
    <lineage>
        <taxon>Bacteria</taxon>
        <taxon>Bacillati</taxon>
        <taxon>Bacillota</taxon>
        <taxon>Bacilli</taxon>
        <taxon>Bacillales</taxon>
        <taxon>Paenibacillaceae</taxon>
        <taxon>Paenibacillus</taxon>
    </lineage>
</organism>
<dbReference type="PATRIC" id="fig|44252.3.peg.4481"/>
<evidence type="ECO:0000256" key="4">
    <source>
        <dbReference type="SAM" id="SignalP"/>
    </source>
</evidence>
<proteinExistence type="inferred from homology"/>
<dbReference type="PROSITE" id="PS51257">
    <property type="entry name" value="PROKAR_LIPOPROTEIN"/>
    <property type="match status" value="1"/>
</dbReference>
<dbReference type="HOGENOM" id="CLU_031285_9_1_9"/>
<dbReference type="OrthoDB" id="9808332at2"/>
<keyword evidence="3 4" id="KW-0732">Signal</keyword>
<dbReference type="EMBL" id="JMQA01000038">
    <property type="protein sequence ID" value="KFN05785.1"/>
    <property type="molecule type" value="Genomic_DNA"/>
</dbReference>
<dbReference type="SUPFAM" id="SSF53850">
    <property type="entry name" value="Periplasmic binding protein-like II"/>
    <property type="match status" value="1"/>
</dbReference>
<feature type="signal peptide" evidence="4">
    <location>
        <begin position="1"/>
        <end position="23"/>
    </location>
</feature>
<evidence type="ECO:0000313" key="8">
    <source>
        <dbReference type="Proteomes" id="UP000442469"/>
    </source>
</evidence>
<name>A0A090Z6H2_PAEMA</name>
<comment type="similarity">
    <text evidence="1">Belongs to the bacterial solute-binding protein 1 family.</text>
</comment>
<feature type="chain" id="PRO_5038290294" evidence="4">
    <location>
        <begin position="24"/>
        <end position="432"/>
    </location>
</feature>
<evidence type="ECO:0000313" key="5">
    <source>
        <dbReference type="EMBL" id="KFN05785.1"/>
    </source>
</evidence>
<reference evidence="6 8" key="2">
    <citation type="submission" date="2019-11" db="EMBL/GenBank/DDBJ databases">
        <title>Draft genome sequences of five Paenibacillus species of dairy origin.</title>
        <authorList>
            <person name="Olajide A.M."/>
            <person name="Chen S."/>
            <person name="Lapointe G."/>
        </authorList>
    </citation>
    <scope>NUCLEOTIDE SEQUENCE [LARGE SCALE GENOMIC DNA]</scope>
    <source>
        <strain evidence="6 8">3CT49</strain>
    </source>
</reference>
<dbReference type="EMBL" id="WNZZ01000007">
    <property type="protein sequence ID" value="MUG23229.1"/>
    <property type="molecule type" value="Genomic_DNA"/>
</dbReference>
<sequence length="432" mass="47159">MTLLKGKKLWLPLIAGSLVFSLAGCGANSAKTEPASNGAKDPVTITFSFDQGIGQPAQTLVDEYNASQDQYVVKTKILPQDANVVHDDFVNKLASGDKSVDVMALDVVYVAEFAAAGWLTDLTPYFDQATQDKYLPGTIETATYNGQLVAFPWFTNASALFYRKDVLDQLGVEPPATYQGWMDLQSKVQGMNDVQYTGVFQAALSEALVCNWVEYVANNGGEILDASGKPVVNSENNIEATQIMLDMVKSYAPEGVTTYTEPESEQVFLDGKALFIRDWSGFWSQANKEGSKVKDKVGVAALPVGPKGTESHSTLGGLNLVINNSIDDEHKAAAVDFIKYLSSESVQKKMNLIAAQPPVLKEVYQDPEVLKANPFYADFYDIIMNGKARPMSPHYSRVSDSIQRNIHAALSEHIDIKTALDTIQTDLEALSK</sequence>
<evidence type="ECO:0000256" key="3">
    <source>
        <dbReference type="ARBA" id="ARBA00022729"/>
    </source>
</evidence>
<evidence type="ECO:0000313" key="7">
    <source>
        <dbReference type="Proteomes" id="UP000029278"/>
    </source>
</evidence>
<dbReference type="RefSeq" id="WP_051985680.1">
    <property type="nucleotide sequence ID" value="NZ_BGML01000002.1"/>
</dbReference>
<evidence type="ECO:0000256" key="1">
    <source>
        <dbReference type="ARBA" id="ARBA00008520"/>
    </source>
</evidence>
<keyword evidence="7" id="KW-1185">Reference proteome</keyword>
<protein>
    <submittedName>
        <fullName evidence="5">Bacterial extracellular solute-binding family protein</fullName>
    </submittedName>
    <submittedName>
        <fullName evidence="6">Extracellular solute-binding protein</fullName>
    </submittedName>
</protein>
<dbReference type="CDD" id="cd14750">
    <property type="entry name" value="PBP2_TMBP"/>
    <property type="match status" value="1"/>
</dbReference>
<keyword evidence="2" id="KW-0813">Transport</keyword>
<evidence type="ECO:0000313" key="6">
    <source>
        <dbReference type="EMBL" id="MUG23229.1"/>
    </source>
</evidence>
<reference evidence="5 7" key="1">
    <citation type="submission" date="2014-04" db="EMBL/GenBank/DDBJ databases">
        <authorList>
            <person name="Bishop-Lilly K.A."/>
            <person name="Broomall S.M."/>
            <person name="Chain P.S."/>
            <person name="Chertkov O."/>
            <person name="Coyne S.R."/>
            <person name="Daligault H.E."/>
            <person name="Davenport K.W."/>
            <person name="Erkkila T."/>
            <person name="Frey K.G."/>
            <person name="Gibbons H.S."/>
            <person name="Gu W."/>
            <person name="Jaissle J."/>
            <person name="Johnson S.L."/>
            <person name="Koroleva G.I."/>
            <person name="Ladner J.T."/>
            <person name="Lo C.-C."/>
            <person name="Minogue T.D."/>
            <person name="Munk C."/>
            <person name="Palacios G.F."/>
            <person name="Redden C.L."/>
            <person name="Rosenzweig C.N."/>
            <person name="Scholz M.B."/>
            <person name="Teshima H."/>
            <person name="Xu Y."/>
        </authorList>
    </citation>
    <scope>NUCLEOTIDE SEQUENCE [LARGE SCALE GENOMIC DNA]</scope>
    <source>
        <strain evidence="5 7">8244</strain>
    </source>
</reference>
<accession>A0A090Z6H2</accession>
<dbReference type="Proteomes" id="UP000029278">
    <property type="component" value="Unassembled WGS sequence"/>
</dbReference>
<dbReference type="PANTHER" id="PTHR43649:SF34">
    <property type="entry name" value="ABC TRANSPORTER PERIPLASMIC-BINDING PROTEIN YCJN-RELATED"/>
    <property type="match status" value="1"/>
</dbReference>
<dbReference type="Gene3D" id="3.40.190.10">
    <property type="entry name" value="Periplasmic binding protein-like II"/>
    <property type="match status" value="2"/>
</dbReference>
<dbReference type="InterPro" id="IPR050490">
    <property type="entry name" value="Bact_solute-bd_prot1"/>
</dbReference>
<dbReference type="InterPro" id="IPR006059">
    <property type="entry name" value="SBP"/>
</dbReference>
<dbReference type="PANTHER" id="PTHR43649">
    <property type="entry name" value="ARABINOSE-BINDING PROTEIN-RELATED"/>
    <property type="match status" value="1"/>
</dbReference>
<gene>
    <name evidence="5" type="ORF">DJ90_213</name>
    <name evidence="6" type="ORF">GNQ08_12515</name>
</gene>
<dbReference type="Proteomes" id="UP000442469">
    <property type="component" value="Unassembled WGS sequence"/>
</dbReference>
<dbReference type="AlphaFoldDB" id="A0A090Z6H2"/>
<dbReference type="Pfam" id="PF01547">
    <property type="entry name" value="SBP_bac_1"/>
    <property type="match status" value="1"/>
</dbReference>
<dbReference type="GeneID" id="77009264"/>
<comment type="caution">
    <text evidence="5">The sequence shown here is derived from an EMBL/GenBank/DDBJ whole genome shotgun (WGS) entry which is preliminary data.</text>
</comment>
<evidence type="ECO:0000256" key="2">
    <source>
        <dbReference type="ARBA" id="ARBA00022448"/>
    </source>
</evidence>